<gene>
    <name evidence="5" type="ordered locus">DSC_12025</name>
</gene>
<proteinExistence type="inferred from homology"/>
<dbReference type="Proteomes" id="UP000005870">
    <property type="component" value="Chromosome"/>
</dbReference>
<dbReference type="EMBL" id="CP003093">
    <property type="protein sequence ID" value="AER57049.1"/>
    <property type="molecule type" value="Genomic_DNA"/>
</dbReference>
<dbReference type="HOGENOM" id="CLU_751998_0_0_6"/>
<evidence type="ECO:0000259" key="4">
    <source>
        <dbReference type="PROSITE" id="PS51782"/>
    </source>
</evidence>
<evidence type="ECO:0000256" key="1">
    <source>
        <dbReference type="ARBA" id="ARBA00007734"/>
    </source>
</evidence>
<dbReference type="SUPFAM" id="SSF53955">
    <property type="entry name" value="Lysozyme-like"/>
    <property type="match status" value="1"/>
</dbReference>
<dbReference type="RefSeq" id="WP_014161222.1">
    <property type="nucleotide sequence ID" value="NC_016147.2"/>
</dbReference>
<dbReference type="PROSITE" id="PS51782">
    <property type="entry name" value="LYSM"/>
    <property type="match status" value="1"/>
</dbReference>
<dbReference type="SUPFAM" id="SSF54106">
    <property type="entry name" value="LysM domain"/>
    <property type="match status" value="1"/>
</dbReference>
<dbReference type="CDD" id="cd16894">
    <property type="entry name" value="MltD-like"/>
    <property type="match status" value="1"/>
</dbReference>
<dbReference type="Gene3D" id="1.10.530.10">
    <property type="match status" value="1"/>
</dbReference>
<accession>G7UQX7</accession>
<dbReference type="InterPro" id="IPR023346">
    <property type="entry name" value="Lysozyme-like_dom_sf"/>
</dbReference>
<feature type="domain" description="LysM" evidence="4">
    <location>
        <begin position="355"/>
        <end position="399"/>
    </location>
</feature>
<dbReference type="InterPro" id="IPR036779">
    <property type="entry name" value="LysM_dom_sf"/>
</dbReference>
<feature type="signal peptide" evidence="3">
    <location>
        <begin position="1"/>
        <end position="24"/>
    </location>
</feature>
<evidence type="ECO:0000313" key="5">
    <source>
        <dbReference type="EMBL" id="AER57049.1"/>
    </source>
</evidence>
<comment type="similarity">
    <text evidence="1">Belongs to the transglycosylase Slt family.</text>
</comment>
<organism evidence="5 6">
    <name type="scientific">Pseudoxanthomonas spadix (strain BD-a59)</name>
    <dbReference type="NCBI Taxonomy" id="1045855"/>
    <lineage>
        <taxon>Bacteria</taxon>
        <taxon>Pseudomonadati</taxon>
        <taxon>Pseudomonadota</taxon>
        <taxon>Gammaproteobacteria</taxon>
        <taxon>Lysobacterales</taxon>
        <taxon>Lysobacteraceae</taxon>
        <taxon>Pseudoxanthomonas</taxon>
    </lineage>
</organism>
<dbReference type="STRING" id="1045855.DSC_12025"/>
<protein>
    <submittedName>
        <fullName evidence="5">Lytic transglycosylase</fullName>
    </submittedName>
</protein>
<feature type="region of interest" description="Disordered" evidence="2">
    <location>
        <begin position="332"/>
        <end position="351"/>
    </location>
</feature>
<dbReference type="SMART" id="SM00257">
    <property type="entry name" value="LysM"/>
    <property type="match status" value="1"/>
</dbReference>
<evidence type="ECO:0000313" key="6">
    <source>
        <dbReference type="Proteomes" id="UP000005870"/>
    </source>
</evidence>
<dbReference type="Pfam" id="PF01464">
    <property type="entry name" value="SLT"/>
    <property type="match status" value="1"/>
</dbReference>
<dbReference type="CDD" id="cd00118">
    <property type="entry name" value="LysM"/>
    <property type="match status" value="1"/>
</dbReference>
<dbReference type="InterPro" id="IPR018392">
    <property type="entry name" value="LysM"/>
</dbReference>
<dbReference type="PANTHER" id="PTHR37423">
    <property type="entry name" value="SOLUBLE LYTIC MUREIN TRANSGLYCOSYLASE-RELATED"/>
    <property type="match status" value="1"/>
</dbReference>
<feature type="region of interest" description="Disordered" evidence="2">
    <location>
        <begin position="35"/>
        <end position="54"/>
    </location>
</feature>
<evidence type="ECO:0000256" key="3">
    <source>
        <dbReference type="SAM" id="SignalP"/>
    </source>
</evidence>
<dbReference type="Pfam" id="PF01476">
    <property type="entry name" value="LysM"/>
    <property type="match status" value="1"/>
</dbReference>
<reference evidence="5 6" key="1">
    <citation type="journal article" date="2012" name="J. Bacteriol.">
        <title>Complete Genome Sequence of the BTEX-Degrading Bacterium Pseudoxanthomonas spadix BD-a59.</title>
        <authorList>
            <person name="Lee S.H."/>
            <person name="Jin H.M."/>
            <person name="Lee H.J."/>
            <person name="Kim J.M."/>
            <person name="Jeon C.O."/>
        </authorList>
    </citation>
    <scope>NUCLEOTIDE SEQUENCE [LARGE SCALE GENOMIC DNA]</scope>
    <source>
        <strain evidence="5 6">BD-a59</strain>
    </source>
</reference>
<name>G7UQX7_PSEUP</name>
<dbReference type="KEGG" id="psd:DSC_12025"/>
<dbReference type="InterPro" id="IPR008258">
    <property type="entry name" value="Transglycosylase_SLT_dom_1"/>
</dbReference>
<dbReference type="eggNOG" id="COG0741">
    <property type="taxonomic scope" value="Bacteria"/>
</dbReference>
<sequence>MTRITPALCLLALASAMATGRAQAEVTLAPALDSPAAQPAAAPGSLATPPALPPDMRDGVEIYQQFRDGLADPDCQPQATDARWQRRFSHAPARLADRRDDILPLFGYVVGAIRDAGLPTEFALIPFVESGYRPAASNRAGPAGLWQFVPLTARNHGVRVRRGYDGRLSPVDSTQAAMRYLKTLHGMFGGNWRLAVMAYNAGENRVLQAVRRGGTGTADAHPSRLPGLSRATYTYVQKLHALACSLEQAGERPDWLASLDRPVPRLQPLQLPSDFGDLSSWALREGHDADQLAGLNPALAPLHSAPAGGPLWVLAPAAEGASLPIGAADLIASNDDPAPLPTGSSDEDRDRDLATSYTVARGDTLWSIARRHGTRTAQLQRWNKLGPRSTLKPGMVLQLVEPAP</sequence>
<keyword evidence="3" id="KW-0732">Signal</keyword>
<feature type="compositionally biased region" description="Low complexity" evidence="2">
    <location>
        <begin position="35"/>
        <end position="47"/>
    </location>
</feature>
<dbReference type="PANTHER" id="PTHR37423:SF2">
    <property type="entry name" value="MEMBRANE-BOUND LYTIC MUREIN TRANSGLYCOSYLASE C"/>
    <property type="match status" value="1"/>
</dbReference>
<evidence type="ECO:0000256" key="2">
    <source>
        <dbReference type="SAM" id="MobiDB-lite"/>
    </source>
</evidence>
<dbReference type="Gene3D" id="3.10.350.10">
    <property type="entry name" value="LysM domain"/>
    <property type="match status" value="1"/>
</dbReference>
<dbReference type="AlphaFoldDB" id="G7UQX7"/>
<keyword evidence="6" id="KW-1185">Reference proteome</keyword>
<feature type="chain" id="PRO_5003504286" evidence="3">
    <location>
        <begin position="25"/>
        <end position="404"/>
    </location>
</feature>
<dbReference type="eggNOG" id="COG1388">
    <property type="taxonomic scope" value="Bacteria"/>
</dbReference>